<gene>
    <name evidence="5" type="ORF">A2114_01860</name>
</gene>
<comment type="caution">
    <text evidence="5">The sequence shown here is derived from an EMBL/GenBank/DDBJ whole genome shotgun (WGS) entry which is preliminary data.</text>
</comment>
<dbReference type="InterPro" id="IPR035980">
    <property type="entry name" value="Ribosomal_bS6_sf"/>
</dbReference>
<evidence type="ECO:0000256" key="1">
    <source>
        <dbReference type="ARBA" id="ARBA00009512"/>
    </source>
</evidence>
<evidence type="ECO:0000256" key="2">
    <source>
        <dbReference type="ARBA" id="ARBA00035294"/>
    </source>
</evidence>
<dbReference type="GO" id="GO:0003735">
    <property type="term" value="F:structural constituent of ribosome"/>
    <property type="evidence" value="ECO:0007669"/>
    <property type="project" value="InterPro"/>
</dbReference>
<dbReference type="GO" id="GO:0019843">
    <property type="term" value="F:rRNA binding"/>
    <property type="evidence" value="ECO:0007669"/>
    <property type="project" value="InterPro"/>
</dbReference>
<proteinExistence type="inferred from homology"/>
<dbReference type="GO" id="GO:0005840">
    <property type="term" value="C:ribosome"/>
    <property type="evidence" value="ECO:0007669"/>
    <property type="project" value="InterPro"/>
</dbReference>
<evidence type="ECO:0000313" key="5">
    <source>
        <dbReference type="EMBL" id="OHA57660.1"/>
    </source>
</evidence>
<feature type="compositionally biased region" description="Basic and acidic residues" evidence="4">
    <location>
        <begin position="122"/>
        <end position="147"/>
    </location>
</feature>
<dbReference type="Proteomes" id="UP000176494">
    <property type="component" value="Unassembled WGS sequence"/>
</dbReference>
<dbReference type="Gene3D" id="3.30.70.60">
    <property type="match status" value="1"/>
</dbReference>
<evidence type="ECO:0000313" key="6">
    <source>
        <dbReference type="Proteomes" id="UP000176494"/>
    </source>
</evidence>
<accession>A0A1G2QAT1</accession>
<dbReference type="STRING" id="1802435.A2114_01860"/>
<dbReference type="AlphaFoldDB" id="A0A1G2QAT1"/>
<dbReference type="EMBL" id="MHTG01000009">
    <property type="protein sequence ID" value="OHA57660.1"/>
    <property type="molecule type" value="Genomic_DNA"/>
</dbReference>
<dbReference type="SUPFAM" id="SSF54995">
    <property type="entry name" value="Ribosomal protein S6"/>
    <property type="match status" value="1"/>
</dbReference>
<organism evidence="5 6">
    <name type="scientific">Candidatus Vogelbacteria bacterium GWA1_51_14</name>
    <dbReference type="NCBI Taxonomy" id="1802435"/>
    <lineage>
        <taxon>Bacteria</taxon>
        <taxon>Candidatus Vogeliibacteriota</taxon>
    </lineage>
</organism>
<name>A0A1G2QAT1_9BACT</name>
<dbReference type="GO" id="GO:0006412">
    <property type="term" value="P:translation"/>
    <property type="evidence" value="ECO:0007669"/>
    <property type="project" value="InterPro"/>
</dbReference>
<protein>
    <recommendedName>
        <fullName evidence="2">Small ribosomal subunit protein bS6</fullName>
    </recommendedName>
    <alternativeName>
        <fullName evidence="3">30S ribosomal protein S6</fullName>
    </alternativeName>
</protein>
<sequence>MEKNYEIGYLLSPLIPTDEVAAKVAEAIKEPINTLKGVVGSELDPRHIVLAYRVGKTENHKRTSFGEAHFGAIRFTLAPESLLEFTDKLKANDLIIRFIMVSLPKNAAAMTPLKRLPAKRRLPNESRPIAKEGDKPEKKPEMTKEAIDKEIEGLLVETA</sequence>
<feature type="region of interest" description="Disordered" evidence="4">
    <location>
        <begin position="118"/>
        <end position="147"/>
    </location>
</feature>
<evidence type="ECO:0000256" key="3">
    <source>
        <dbReference type="ARBA" id="ARBA00035520"/>
    </source>
</evidence>
<reference evidence="5 6" key="1">
    <citation type="journal article" date="2016" name="Nat. Commun.">
        <title>Thousands of microbial genomes shed light on interconnected biogeochemical processes in an aquifer system.</title>
        <authorList>
            <person name="Anantharaman K."/>
            <person name="Brown C.T."/>
            <person name="Hug L.A."/>
            <person name="Sharon I."/>
            <person name="Castelle C.J."/>
            <person name="Probst A.J."/>
            <person name="Thomas B.C."/>
            <person name="Singh A."/>
            <person name="Wilkins M.J."/>
            <person name="Karaoz U."/>
            <person name="Brodie E.L."/>
            <person name="Williams K.H."/>
            <person name="Hubbard S.S."/>
            <person name="Banfield J.F."/>
        </authorList>
    </citation>
    <scope>NUCLEOTIDE SEQUENCE [LARGE SCALE GENOMIC DNA]</scope>
</reference>
<dbReference type="Pfam" id="PF01250">
    <property type="entry name" value="Ribosomal_S6"/>
    <property type="match status" value="1"/>
</dbReference>
<evidence type="ECO:0000256" key="4">
    <source>
        <dbReference type="SAM" id="MobiDB-lite"/>
    </source>
</evidence>
<comment type="similarity">
    <text evidence="1">Belongs to the bacterial ribosomal protein bS6 family.</text>
</comment>
<dbReference type="InterPro" id="IPR014717">
    <property type="entry name" value="Transl_elong_EF1B/ribsomal_bS6"/>
</dbReference>
<dbReference type="InterPro" id="IPR000529">
    <property type="entry name" value="Ribosomal_bS6"/>
</dbReference>